<feature type="compositionally biased region" description="Low complexity" evidence="9">
    <location>
        <begin position="78"/>
        <end position="88"/>
    </location>
</feature>
<proteinExistence type="inferred from homology"/>
<evidence type="ECO:0000256" key="9">
    <source>
        <dbReference type="SAM" id="MobiDB-lite"/>
    </source>
</evidence>
<dbReference type="EMBL" id="LZYO01000050">
    <property type="protein sequence ID" value="ODH39584.1"/>
    <property type="molecule type" value="Genomic_DNA"/>
</dbReference>
<reference evidence="10 11" key="1">
    <citation type="submission" date="2016-06" db="EMBL/GenBank/DDBJ databases">
        <authorList>
            <person name="Kjaerup R.B."/>
            <person name="Dalgaard T.S."/>
            <person name="Juul-Madsen H.R."/>
        </authorList>
    </citation>
    <scope>NUCLEOTIDE SEQUENCE [LARGE SCALE GENOMIC DNA]</scope>
    <source>
        <strain evidence="10 11">Pb300</strain>
    </source>
</reference>
<feature type="compositionally biased region" description="Low complexity" evidence="9">
    <location>
        <begin position="18"/>
        <end position="54"/>
    </location>
</feature>
<comment type="caution">
    <text evidence="10">The sequence shown here is derived from an EMBL/GenBank/DDBJ whole genome shotgun (WGS) entry which is preliminary data.</text>
</comment>
<feature type="region of interest" description="Disordered" evidence="9">
    <location>
        <begin position="1"/>
        <end position="62"/>
    </location>
</feature>
<keyword evidence="4 7" id="KW-0010">Activator</keyword>
<evidence type="ECO:0000256" key="4">
    <source>
        <dbReference type="ARBA" id="ARBA00023159"/>
    </source>
</evidence>
<evidence type="ECO:0000256" key="5">
    <source>
        <dbReference type="ARBA" id="ARBA00023163"/>
    </source>
</evidence>
<dbReference type="Proteomes" id="UP000242814">
    <property type="component" value="Unassembled WGS sequence"/>
</dbReference>
<dbReference type="GO" id="GO:0006357">
    <property type="term" value="P:regulation of transcription by RNA polymerase II"/>
    <property type="evidence" value="ECO:0007669"/>
    <property type="project" value="InterPro"/>
</dbReference>
<keyword evidence="6 7" id="KW-0539">Nucleus</keyword>
<protein>
    <recommendedName>
        <fullName evidence="7">Mediator of RNA polymerase II transcription subunit 9</fullName>
    </recommendedName>
    <alternativeName>
        <fullName evidence="7">Mediator complex subunit 9</fullName>
    </alternativeName>
</protein>
<dbReference type="VEuPathDB" id="FungiDB:PADG_05110"/>
<dbReference type="Pfam" id="PF07544">
    <property type="entry name" value="Med9"/>
    <property type="match status" value="1"/>
</dbReference>
<accession>A0A1D2JKE0</accession>
<evidence type="ECO:0000256" key="6">
    <source>
        <dbReference type="ARBA" id="ARBA00023242"/>
    </source>
</evidence>
<comment type="subcellular location">
    <subcellularLocation>
        <location evidence="1 7">Nucleus</location>
    </subcellularLocation>
</comment>
<comment type="subunit">
    <text evidence="7">Component of the Mediator complex.</text>
</comment>
<feature type="coiled-coil region" evidence="8">
    <location>
        <begin position="152"/>
        <end position="186"/>
    </location>
</feature>
<evidence type="ECO:0000313" key="10">
    <source>
        <dbReference type="EMBL" id="ODH39584.1"/>
    </source>
</evidence>
<evidence type="ECO:0000313" key="11">
    <source>
        <dbReference type="Proteomes" id="UP000242814"/>
    </source>
</evidence>
<comment type="similarity">
    <text evidence="2 7">Belongs to the Mediator complex subunit 9 family.</text>
</comment>
<dbReference type="AlphaFoldDB" id="A0A1D2JKE0"/>
<evidence type="ECO:0000256" key="2">
    <source>
        <dbReference type="ARBA" id="ARBA00008089"/>
    </source>
</evidence>
<feature type="compositionally biased region" description="Polar residues" evidence="9">
    <location>
        <begin position="1"/>
        <end position="12"/>
    </location>
</feature>
<evidence type="ECO:0000256" key="7">
    <source>
        <dbReference type="RuleBase" id="RU364145"/>
    </source>
</evidence>
<dbReference type="GO" id="GO:0003712">
    <property type="term" value="F:transcription coregulator activity"/>
    <property type="evidence" value="ECO:0007669"/>
    <property type="project" value="InterPro"/>
</dbReference>
<evidence type="ECO:0000256" key="1">
    <source>
        <dbReference type="ARBA" id="ARBA00004123"/>
    </source>
</evidence>
<keyword evidence="5 7" id="KW-0804">Transcription</keyword>
<sequence length="210" mass="22390">MTSSRTPTSASIPSLKIPSLQSSTSNSSPATPTLHQQLQQQQQQDSTTPAQTSPFLPPQTFDIIPPLHDLLLRLASNPSNQHQQQQQGEAGGGSGVGPPPPPAPPQSANATPTRSTAIDTTAVAFLDPKVLLSEASGVKIRIQKAKAALEGLPDMQRGVEEQEEEIAELEESIERLQEVIGEFGRRSRGVMKDVGIGGSRMASYLLLEKV</sequence>
<keyword evidence="8" id="KW-0175">Coiled coil</keyword>
<dbReference type="InterPro" id="IPR011425">
    <property type="entry name" value="Med9"/>
</dbReference>
<comment type="function">
    <text evidence="7">Component of the Mediator complex, a coactivator involved in the regulated transcription of nearly all RNA polymerase II-dependent genes. Mediator functions as a bridge to convey information from gene-specific regulatory proteins to the basal RNA polymerase II transcription machinery. Mediator is recruited to promoters by direct interactions with regulatory proteins and serves as a scaffold for the assembly of a functional preinitiation complex with RNA polymerase II and the general transcription factors.</text>
</comment>
<evidence type="ECO:0000256" key="8">
    <source>
        <dbReference type="SAM" id="Coils"/>
    </source>
</evidence>
<evidence type="ECO:0000256" key="3">
    <source>
        <dbReference type="ARBA" id="ARBA00023015"/>
    </source>
</evidence>
<keyword evidence="3 7" id="KW-0805">Transcription regulation</keyword>
<organism evidence="10 11">
    <name type="scientific">Paracoccidioides brasiliensis</name>
    <dbReference type="NCBI Taxonomy" id="121759"/>
    <lineage>
        <taxon>Eukaryota</taxon>
        <taxon>Fungi</taxon>
        <taxon>Dikarya</taxon>
        <taxon>Ascomycota</taxon>
        <taxon>Pezizomycotina</taxon>
        <taxon>Eurotiomycetes</taxon>
        <taxon>Eurotiomycetidae</taxon>
        <taxon>Onygenales</taxon>
        <taxon>Ajellomycetaceae</taxon>
        <taxon>Paracoccidioides</taxon>
    </lineage>
</organism>
<gene>
    <name evidence="7" type="primary">MED9</name>
    <name evidence="10" type="ORF">ACO22_01826</name>
</gene>
<dbReference type="VEuPathDB" id="FungiDB:PABG_07146"/>
<name>A0A1D2JKE0_PARBR</name>
<dbReference type="GO" id="GO:0016592">
    <property type="term" value="C:mediator complex"/>
    <property type="evidence" value="ECO:0007669"/>
    <property type="project" value="InterPro"/>
</dbReference>
<feature type="region of interest" description="Disordered" evidence="9">
    <location>
        <begin position="78"/>
        <end position="115"/>
    </location>
</feature>